<dbReference type="Proteomes" id="UP000294662">
    <property type="component" value="Unassembled WGS sequence"/>
</dbReference>
<evidence type="ECO:0000313" key="2">
    <source>
        <dbReference type="Proteomes" id="UP000294662"/>
    </source>
</evidence>
<organism evidence="1 2">
    <name type="scientific">Antarcticimicrobium sediminis</name>
    <dbReference type="NCBI Taxonomy" id="2546227"/>
    <lineage>
        <taxon>Bacteria</taxon>
        <taxon>Pseudomonadati</taxon>
        <taxon>Pseudomonadota</taxon>
        <taxon>Alphaproteobacteria</taxon>
        <taxon>Rhodobacterales</taxon>
        <taxon>Paracoccaceae</taxon>
        <taxon>Antarcticimicrobium</taxon>
    </lineage>
</organism>
<proteinExistence type="predicted"/>
<dbReference type="RefSeq" id="WP_132829712.1">
    <property type="nucleotide sequence ID" value="NZ_SMFP01000007.1"/>
</dbReference>
<evidence type="ECO:0000313" key="1">
    <source>
        <dbReference type="EMBL" id="TDE37536.1"/>
    </source>
</evidence>
<gene>
    <name evidence="1" type="ORF">E1B25_12520</name>
</gene>
<comment type="caution">
    <text evidence="1">The sequence shown here is derived from an EMBL/GenBank/DDBJ whole genome shotgun (WGS) entry which is preliminary data.</text>
</comment>
<sequence>MNIFLEPAPMPDGLTPEQIEFINTYIRVPKRIGKKKARKRRDEAAREFGKFNVRRDAVEERILLIEDPNMRGPLLAELARAEDIIEANPKKLNFEGGLEKLSEVNTLVWIRVQQKEAGKKVDAMRDRVEALLGALRSGPEALALDNQGDIALVWGFAQDKYQSGVDTDSVADLDSAGKALDRLSALLEAAEVVSPFALRVEVLQEVRESAEEGLEDRVQQARRDLTEVFNGMLQLRDRATRAFTAAAIPDDIAAVLDRVDRRLDTAGEAAARDLPAAATAARTAFEAATAAVDRRIDDKTAWRELERRFLRPWDMLTGHAHRDEPTFVKPKFDVIAAAYDSAQGKADHGDFAGAHADLLPQAARAVTLLDIADDYGRYLVIEATRQAMLDDLPAPGGYAGAPQIKTAIEAALQLMVDAKAARDTDDMAEAVRNLDAIPAAVGACDRLLVALRSYNRNLKAVAAKLKAYDKMDAAVTDKVADEIDLLRSTLRDAVQLARTGDLLGGSHRLQAARGHFVALDRKIARVTAFNTEYPLFTARRRAARSRKGPGGRIAIEDYYQRLKDDAARIKDYTTGTDKDFGLAVAAAVALKDKHDAMMALADQAQDYLQRRQDLGDEIARLEGGAPGGEQAAEAIAIVRQSMANAQAASQSGDWADAVRLLEHGAIELARGTRAADIATQIDGLQDATKLDNIVRDFDAALAEVQNIARAVATLDPDKVFAGKLKAAEQTAASGRALLGAVPPDAAGARACIEQGIVACKAVATQIGQRELVQQKQELIELDRDILKDGNVDKSLDPELDEVKTRLRAAGRLEQRGNYAAALNELSEANRQIGIAEQVRDVYASCYKPARDRIKDGLRALRKGTVAPGLGDEIARLERIKTDMDAALGARDISRVRALAKEGDGLLMPYLELAASYKMAVAAYKTHYTDTGAKDLHHPAIAEQIARLHEVIAGVDRLMEQHAYRAAYVQILRTSYLVDRVVKAIAEYPAYEKAKTPAEAAIRSLQERDDAVMGPAHDQIDALKLRYDAALKDGEMTQFAGALRKLEGFVAACDALEDQVDHFERFVAAREAGLVALQRITARDTASIAPLFARLEGKRDNAQAKAAAFDFTMARALFEELLSDCATAANTMDGQAAFGVVMETIKEVGEEDSDGLKMSIKAADATFKQLRGRPSAMYVKSLLDEVQNALQAARDAAEEDFATARTKVGEAVDHCRAIASEMGQFDQLCDAADLARGLVATLTQHPEYDAKRAAVEAESARVETAMTEARRDRARRAASTDTIEQAITALRALRTELDRHATYTAERNQIRFELANRLEKHRDRHLIKSDIAAARTALDASEIKAAADDYKGAASDLKTARAQIPAAELRLKLAANEVPDGEDIRAFLGDAESTKALDRIINTLEPDIQRKVVAVAFKERFGCDLTLSNARWVQGDDGKYKKKSTKDDDYDRAAPNLRRFYDLMAALPGSDTLDNDSFLSFSHRGGVQDGSYFNFVSKVVAMHEGEAKTSAIYAISQEVELGPQDDRYMTKEDEPVSFFNWNTLHEVAHAVDDKIGFMTRHLGEDNDTYGGWRHYRADVRPVAEAVSGKFDFDPAYVVEYMIKGENSTPPVPEPRDCDSEEWDRRRRDCEIWVDRARTGKAPWKTKVAATSCTIGNRAYHESQEGDWVSYLASARGKGVTGYQFRAPAEWFSELYAAYHSGKLKDSHPAMDWLKDL</sequence>
<reference evidence="1 2" key="1">
    <citation type="submission" date="2019-03" db="EMBL/GenBank/DDBJ databases">
        <authorList>
            <person name="Zhang S."/>
        </authorList>
    </citation>
    <scope>NUCLEOTIDE SEQUENCE [LARGE SCALE GENOMIC DNA]</scope>
    <source>
        <strain evidence="1 2">S4J41</strain>
    </source>
</reference>
<evidence type="ECO:0008006" key="3">
    <source>
        <dbReference type="Google" id="ProtNLM"/>
    </source>
</evidence>
<name>A0A4V2Z7R5_9RHOB</name>
<protein>
    <recommendedName>
        <fullName evidence="3">Chromosome segregation ATPase</fullName>
    </recommendedName>
</protein>
<dbReference type="OrthoDB" id="3674881at2"/>
<dbReference type="EMBL" id="SMFP01000007">
    <property type="protein sequence ID" value="TDE37536.1"/>
    <property type="molecule type" value="Genomic_DNA"/>
</dbReference>
<accession>A0A4V2Z7R5</accession>
<keyword evidence="2" id="KW-1185">Reference proteome</keyword>